<feature type="repeat" description="WD" evidence="3">
    <location>
        <begin position="1155"/>
        <end position="1196"/>
    </location>
</feature>
<dbReference type="PANTHER" id="PTHR19848">
    <property type="entry name" value="WD40 REPEAT PROTEIN"/>
    <property type="match status" value="1"/>
</dbReference>
<name>A0ABP1HED9_9EUKA</name>
<dbReference type="CDD" id="cd00200">
    <property type="entry name" value="WD40"/>
    <property type="match status" value="1"/>
</dbReference>
<dbReference type="SUPFAM" id="SSF50978">
    <property type="entry name" value="WD40 repeat-like"/>
    <property type="match status" value="2"/>
</dbReference>
<evidence type="ECO:0000256" key="1">
    <source>
        <dbReference type="ARBA" id="ARBA00022574"/>
    </source>
</evidence>
<dbReference type="InterPro" id="IPR001646">
    <property type="entry name" value="5peptide_repeat"/>
</dbReference>
<evidence type="ECO:0000259" key="5">
    <source>
        <dbReference type="Pfam" id="PF05729"/>
    </source>
</evidence>
<dbReference type="Pfam" id="PF00805">
    <property type="entry name" value="Pentapeptide"/>
    <property type="match status" value="1"/>
</dbReference>
<dbReference type="SMART" id="SM00320">
    <property type="entry name" value="WD40"/>
    <property type="match status" value="12"/>
</dbReference>
<feature type="coiled-coil region" evidence="4">
    <location>
        <begin position="400"/>
        <end position="458"/>
    </location>
</feature>
<dbReference type="Proteomes" id="UP001642409">
    <property type="component" value="Unassembled WGS sequence"/>
</dbReference>
<evidence type="ECO:0000313" key="6">
    <source>
        <dbReference type="EMBL" id="CAL5992483.1"/>
    </source>
</evidence>
<evidence type="ECO:0000256" key="4">
    <source>
        <dbReference type="SAM" id="Coils"/>
    </source>
</evidence>
<accession>A0ABP1HED9</accession>
<dbReference type="PROSITE" id="PS50294">
    <property type="entry name" value="WD_REPEATS_REGION"/>
    <property type="match status" value="7"/>
</dbReference>
<feature type="repeat" description="WD" evidence="3">
    <location>
        <begin position="1197"/>
        <end position="1238"/>
    </location>
</feature>
<dbReference type="InterPro" id="IPR001680">
    <property type="entry name" value="WD40_rpt"/>
</dbReference>
<gene>
    <name evidence="6" type="ORF">HINF_LOCUS12608</name>
</gene>
<dbReference type="InterPro" id="IPR036322">
    <property type="entry name" value="WD40_repeat_dom_sf"/>
</dbReference>
<feature type="repeat" description="WD" evidence="3">
    <location>
        <begin position="1113"/>
        <end position="1154"/>
    </location>
</feature>
<evidence type="ECO:0000256" key="2">
    <source>
        <dbReference type="ARBA" id="ARBA00022737"/>
    </source>
</evidence>
<feature type="repeat" description="WD" evidence="3">
    <location>
        <begin position="1031"/>
        <end position="1064"/>
    </location>
</feature>
<dbReference type="InterPro" id="IPR007111">
    <property type="entry name" value="NACHT_NTPase"/>
</dbReference>
<dbReference type="InterPro" id="IPR020472">
    <property type="entry name" value="WD40_PAC1"/>
</dbReference>
<dbReference type="PANTHER" id="PTHR19848:SF8">
    <property type="entry name" value="F-BOX AND WD REPEAT DOMAIN CONTAINING 7"/>
    <property type="match status" value="1"/>
</dbReference>
<dbReference type="SUPFAM" id="SSF141571">
    <property type="entry name" value="Pentapeptide repeat-like"/>
    <property type="match status" value="1"/>
</dbReference>
<dbReference type="PRINTS" id="PR00320">
    <property type="entry name" value="GPROTEINBRPT"/>
</dbReference>
<evidence type="ECO:0000313" key="7">
    <source>
        <dbReference type="Proteomes" id="UP001642409"/>
    </source>
</evidence>
<dbReference type="Gene3D" id="2.130.10.10">
    <property type="entry name" value="YVTN repeat-like/Quinoprotein amine dehydrogenase"/>
    <property type="match status" value="4"/>
</dbReference>
<comment type="caution">
    <text evidence="6">The sequence shown here is derived from an EMBL/GenBank/DDBJ whole genome shotgun (WGS) entry which is preliminary data.</text>
</comment>
<sequence>MGCASSVDIAAKKSDIKSKTIQLLDLQNQKDDSKILALISQLSSALNSGDLKALRVAVYDMKNNALSYAHACGNPIQIFGKLLDLLTCSDVQGMNSSFKKDIAHVAQLFSHQVYIRNKDGVLIASETQQGWKDQIKTVRNLINQSQLDATELEFELDCIEAGLNILSMGHLDIKNAVADYATQIGNGLKTSTQDINQLKQLGKDLLNKLSEFGTNKMNNSWYLTVMANYYTQFLLKEASDQIDSIIQQLLKPQNDWHVLYAGLDVVEFYLETTPATTTPTLTGQAVQVLKELSMYQQGINAWKIRDKVAHVCIRNGAAKIPNDQLPGVYLHMIITETHPKVKMTLENADYIQKQKKKLQESWEQNQQAEEANINQYCEKLTAIQQSIEAKTQNQVTPEDKQLFEEAVQQAKNRVNQIKKIQSFIDVKCNALDKLQRNVDQQTDKLADIQNRLNAVEKVACGRSVFELTQALYDYYMKESQEWKSCLSMYIPEKGVTDLKFIKNLSMTLDVDSELHKFFDDNQKKVALIQGGAGTGKTIYCQYLITQLLQSQLIPPLYINLPQLQNWQTKMVEETLSELRFGEAEIQKLKDSQKQLLFIVDGYDEIRSYKNLYASNNLLSWNCKVIFTCRSSHLANDNLYYKYFVPPKTEKQQVFQEVILVHFDDQQINDYLERFVAKLDKNSKSWKDWKVYKGHIDKIPGLHNLVENPFILSMIVNVLPAIVIQRETSQNQGQLIALDLYEEFVKLWFEREEERMFSNNVVTDITNLKTEYEEYALSLAMKMMDSGKTAVEYNNADKQNAWKTFFDPNSVKATTIRRGVPLNASTRFYSFIHKSILEFFAAMEGKRQIQKIATKLDDVALNCSMNKQLIVDKGVFNFYKETIQRYPEFRVQLYQIIELSKTDARVATAAANAITILNVADESFRDKDFRNVKIPGANLSLAMMDGVDFSGADLTNVNFQSAWLEYAKLDGADMNNVEFGKRAQINVGSEIRCIKFNKTGEFVACACGKSAFSSEPSVQIFDFKTLKLIKSFEDHAQDVKWISYNPDNSKLVSCSDDHTIIIYDLIKMKLQSRITLEDKVNSVEYSNDGSMIACCQGNNIHVYSSETNNQIKKFEGHRDTVNTLIFSKDDKHIISGSNDCTIKVWDVETGNSVLTLEGHTGSIYQVIFNKEFSCFGTASNDKTIKLWNAQTFDLIYTYKGHHSGVYSLSFSPNGEQMASGSGDGKVKLWNVQSGDILNSIDAHIQQVFCVQISSDGLSIVSGSGDRLIRFWNTKSSSLIKSIDGHVDEIQNAIFSHNFKFIVSCGMDFTAKLWNSDDGKFIKTLDVEHTNTVWNISLNQNDTLLLTASADHTVKLWDIASGKCVKTIQLNGECWSVDFHNDGNQFAIACADGSVQIWTIQGTQSQMSIFYDNDESLPIRCVKFCQDQQLLAFGGDDANVYVCDPKTGQIVFTFDNLEYPIFELAVGLNNILAAKDEYGNIYSWDLNEKLNTNENGEDEEEYDEKEIDENDNQIKNMFSCYDQEGKMVLISRESSLMIVEPNEQKIKWVSGQYTLQMDYCSIIGVKNLSDNNIQLLRQYKIKEEVQQLLGEQEMLM</sequence>
<dbReference type="EMBL" id="CAXDID020000028">
    <property type="protein sequence ID" value="CAL5992483.1"/>
    <property type="molecule type" value="Genomic_DNA"/>
</dbReference>
<dbReference type="InterPro" id="IPR019775">
    <property type="entry name" value="WD40_repeat_CS"/>
</dbReference>
<dbReference type="Pfam" id="PF00400">
    <property type="entry name" value="WD40"/>
    <property type="match status" value="8"/>
</dbReference>
<keyword evidence="4" id="KW-0175">Coiled coil</keyword>
<dbReference type="Gene3D" id="3.40.50.300">
    <property type="entry name" value="P-loop containing nucleotide triphosphate hydrolases"/>
    <property type="match status" value="1"/>
</dbReference>
<dbReference type="PROSITE" id="PS50082">
    <property type="entry name" value="WD_REPEATS_2"/>
    <property type="match status" value="8"/>
</dbReference>
<keyword evidence="2" id="KW-0677">Repeat</keyword>
<keyword evidence="7" id="KW-1185">Reference proteome</keyword>
<dbReference type="SUPFAM" id="SSF52540">
    <property type="entry name" value="P-loop containing nucleoside triphosphate hydrolases"/>
    <property type="match status" value="1"/>
</dbReference>
<evidence type="ECO:0000256" key="3">
    <source>
        <dbReference type="PROSITE-ProRule" id="PRU00221"/>
    </source>
</evidence>
<protein>
    <submittedName>
        <fullName evidence="6">Pentapeptide_repeats-containing protein</fullName>
    </submittedName>
</protein>
<feature type="repeat" description="WD" evidence="3">
    <location>
        <begin position="1239"/>
        <end position="1280"/>
    </location>
</feature>
<organism evidence="6 7">
    <name type="scientific">Hexamita inflata</name>
    <dbReference type="NCBI Taxonomy" id="28002"/>
    <lineage>
        <taxon>Eukaryota</taxon>
        <taxon>Metamonada</taxon>
        <taxon>Diplomonadida</taxon>
        <taxon>Hexamitidae</taxon>
        <taxon>Hexamitinae</taxon>
        <taxon>Hexamita</taxon>
    </lineage>
</organism>
<dbReference type="Gene3D" id="2.160.20.80">
    <property type="entry name" value="E3 ubiquitin-protein ligase SopA"/>
    <property type="match status" value="1"/>
</dbReference>
<reference evidence="6 7" key="1">
    <citation type="submission" date="2024-07" db="EMBL/GenBank/DDBJ databases">
        <authorList>
            <person name="Akdeniz Z."/>
        </authorList>
    </citation>
    <scope>NUCLEOTIDE SEQUENCE [LARGE SCALE GENOMIC DNA]</scope>
</reference>
<proteinExistence type="predicted"/>
<dbReference type="InterPro" id="IPR015943">
    <property type="entry name" value="WD40/YVTN_repeat-like_dom_sf"/>
</dbReference>
<dbReference type="PROSITE" id="PS00678">
    <property type="entry name" value="WD_REPEATS_1"/>
    <property type="match status" value="4"/>
</dbReference>
<keyword evidence="1 3" id="KW-0853">WD repeat</keyword>
<dbReference type="Pfam" id="PF05729">
    <property type="entry name" value="NACHT"/>
    <property type="match status" value="1"/>
</dbReference>
<feature type="repeat" description="WD" evidence="3">
    <location>
        <begin position="1374"/>
        <end position="1406"/>
    </location>
</feature>
<feature type="repeat" description="WD" evidence="3">
    <location>
        <begin position="1281"/>
        <end position="1322"/>
    </location>
</feature>
<feature type="domain" description="NACHT" evidence="5">
    <location>
        <begin position="525"/>
        <end position="611"/>
    </location>
</feature>
<dbReference type="InterPro" id="IPR027417">
    <property type="entry name" value="P-loop_NTPase"/>
</dbReference>
<feature type="repeat" description="WD" evidence="3">
    <location>
        <begin position="1324"/>
        <end position="1365"/>
    </location>
</feature>